<dbReference type="NCBIfam" id="NF005714">
    <property type="entry name" value="PRK07529.1"/>
    <property type="match status" value="1"/>
</dbReference>
<dbReference type="EMBL" id="BMRE01000016">
    <property type="protein sequence ID" value="GGU43702.1"/>
    <property type="molecule type" value="Genomic_DNA"/>
</dbReference>
<reference evidence="4" key="1">
    <citation type="journal article" date="2019" name="Int. J. Syst. Evol. Microbiol.">
        <title>The Global Catalogue of Microorganisms (GCM) 10K type strain sequencing project: providing services to taxonomists for standard genome sequencing and annotation.</title>
        <authorList>
            <consortium name="The Broad Institute Genomics Platform"/>
            <consortium name="The Broad Institute Genome Sequencing Center for Infectious Disease"/>
            <person name="Wu L."/>
            <person name="Ma J."/>
        </authorList>
    </citation>
    <scope>NUCLEOTIDE SEQUENCE [LARGE SCALE GENOMIC DNA]</scope>
    <source>
        <strain evidence="4">JCM 3296</strain>
    </source>
</reference>
<dbReference type="InterPro" id="IPR045851">
    <property type="entry name" value="AMP-bd_C_sf"/>
</dbReference>
<dbReference type="Proteomes" id="UP000649573">
    <property type="component" value="Unassembled WGS sequence"/>
</dbReference>
<dbReference type="InterPro" id="IPR042099">
    <property type="entry name" value="ANL_N_sf"/>
</dbReference>
<dbReference type="InterPro" id="IPR025110">
    <property type="entry name" value="AMP-bd_C"/>
</dbReference>
<dbReference type="InterPro" id="IPR000873">
    <property type="entry name" value="AMP-dep_synth/lig_dom"/>
</dbReference>
<accession>A0ABQ2ULK4</accession>
<protein>
    <submittedName>
        <fullName evidence="3">Acyl-CoA synthetase</fullName>
    </submittedName>
</protein>
<evidence type="ECO:0000313" key="4">
    <source>
        <dbReference type="Proteomes" id="UP000649573"/>
    </source>
</evidence>
<gene>
    <name evidence="3" type="ORF">GCM10010178_40310</name>
</gene>
<proteinExistence type="predicted"/>
<organism evidence="3 4">
    <name type="scientific">Lentzea flava</name>
    <dbReference type="NCBI Taxonomy" id="103732"/>
    <lineage>
        <taxon>Bacteria</taxon>
        <taxon>Bacillati</taxon>
        <taxon>Actinomycetota</taxon>
        <taxon>Actinomycetes</taxon>
        <taxon>Pseudonocardiales</taxon>
        <taxon>Pseudonocardiaceae</taxon>
        <taxon>Lentzea</taxon>
    </lineage>
</organism>
<dbReference type="PROSITE" id="PS00455">
    <property type="entry name" value="AMP_BINDING"/>
    <property type="match status" value="1"/>
</dbReference>
<dbReference type="RefSeq" id="WP_189255236.1">
    <property type="nucleotide sequence ID" value="NZ_BMRE01000016.1"/>
</dbReference>
<evidence type="ECO:0000259" key="1">
    <source>
        <dbReference type="Pfam" id="PF00501"/>
    </source>
</evidence>
<sequence>MTEDLLWPRYAGPGDLSAIEAVPLADRGLPESTYALLARAARLWPERTAISVLPNATRWRELADRTFAGLLADVHRYANLLWQLGVRRGDAVALMSPNCAGLVPATLAAQLAGIAAPLNGSLSGDHLTELLRLSGARVLITAGPELAPDVWERAQALAGELDAILVLRPTGAADAPDPLPAIEGVRVGYLDDLAAESDSDAFAGEPPVSSDLAALFHTGGTTGAPKLAAHTHANEVADAWMIALNSLLDDDSVVFAALPLFHVNALVVTLLAPLFKGQPTVWAGPLGYRDLALYGHFWKIVEHYRIAAMSAVPTVYAVLAQCPVDADITSLRFAMVGASPLPAAVREGFQSHTGVQLVEGYGLTEATCASARSFPGTPRPDALGQRMPYQRMKVVDPDTGEELPPGRTGVLAISGPTVFPGYVIARDDSGHVLNGRGKLAGGWLNTGDLARLDTDGFVSLAGRAKDLIIRGGHNIEPAVIEDALLAHPAVTAACAVGSPDPHAGEVPVAYVTLAPGVTAAEEELLAWAADRVPERAAAPKAVTVLDALPVTDIGKPYKLPLRANATSRVISEALAGFDGVDVDVVIEDGDVVVSVTVPSEVDESAVKDVLGRYAISCRFRS</sequence>
<dbReference type="PANTHER" id="PTHR43767:SF1">
    <property type="entry name" value="NONRIBOSOMAL PEPTIDE SYNTHASE PES1 (EUROFUNG)-RELATED"/>
    <property type="match status" value="1"/>
</dbReference>
<dbReference type="PANTHER" id="PTHR43767">
    <property type="entry name" value="LONG-CHAIN-FATTY-ACID--COA LIGASE"/>
    <property type="match status" value="1"/>
</dbReference>
<keyword evidence="4" id="KW-1185">Reference proteome</keyword>
<dbReference type="Pfam" id="PF13193">
    <property type="entry name" value="AMP-binding_C"/>
    <property type="match status" value="1"/>
</dbReference>
<feature type="domain" description="AMP-dependent synthetase/ligase" evidence="1">
    <location>
        <begin position="38"/>
        <end position="422"/>
    </location>
</feature>
<dbReference type="InterPro" id="IPR020845">
    <property type="entry name" value="AMP-binding_CS"/>
</dbReference>
<dbReference type="Gene3D" id="3.40.50.12780">
    <property type="entry name" value="N-terminal domain of ligase-like"/>
    <property type="match status" value="1"/>
</dbReference>
<dbReference type="Gene3D" id="3.30.300.30">
    <property type="match status" value="1"/>
</dbReference>
<dbReference type="InterPro" id="IPR050237">
    <property type="entry name" value="ATP-dep_AMP-bd_enzyme"/>
</dbReference>
<evidence type="ECO:0000259" key="2">
    <source>
        <dbReference type="Pfam" id="PF13193"/>
    </source>
</evidence>
<comment type="caution">
    <text evidence="3">The sequence shown here is derived from an EMBL/GenBank/DDBJ whole genome shotgun (WGS) entry which is preliminary data.</text>
</comment>
<dbReference type="Pfam" id="PF00501">
    <property type="entry name" value="AMP-binding"/>
    <property type="match status" value="1"/>
</dbReference>
<name>A0ABQ2ULK4_9PSEU</name>
<feature type="domain" description="AMP-binding enzyme C-terminal" evidence="2">
    <location>
        <begin position="480"/>
        <end position="555"/>
    </location>
</feature>
<dbReference type="SUPFAM" id="SSF56801">
    <property type="entry name" value="Acetyl-CoA synthetase-like"/>
    <property type="match status" value="1"/>
</dbReference>
<evidence type="ECO:0000313" key="3">
    <source>
        <dbReference type="EMBL" id="GGU43702.1"/>
    </source>
</evidence>